<gene>
    <name evidence="1" type="ORF">ACHAWO_011312</name>
</gene>
<dbReference type="AlphaFoldDB" id="A0ABD3N2C6"/>
<accession>A0ABD3N2C6</accession>
<evidence type="ECO:0000313" key="1">
    <source>
        <dbReference type="EMBL" id="KAL3769784.1"/>
    </source>
</evidence>
<protein>
    <submittedName>
        <fullName evidence="1">Uncharacterized protein</fullName>
    </submittedName>
</protein>
<dbReference type="EMBL" id="JALLPJ020001325">
    <property type="protein sequence ID" value="KAL3769784.1"/>
    <property type="molecule type" value="Genomic_DNA"/>
</dbReference>
<sequence>MSYLPTTPNAELWYNPHRQEIVEWAGHQGIRRPRHNLVRRAEEEGDGSQQEWLTIQTGNNTSFSIEREFVSSN</sequence>
<comment type="caution">
    <text evidence="1">The sequence shown here is derived from an EMBL/GenBank/DDBJ whole genome shotgun (WGS) entry which is preliminary data.</text>
</comment>
<reference evidence="1 2" key="1">
    <citation type="submission" date="2024-10" db="EMBL/GenBank/DDBJ databases">
        <title>Updated reference genomes for cyclostephanoid diatoms.</title>
        <authorList>
            <person name="Roberts W.R."/>
            <person name="Alverson A.J."/>
        </authorList>
    </citation>
    <scope>NUCLEOTIDE SEQUENCE [LARGE SCALE GENOMIC DNA]</scope>
    <source>
        <strain evidence="1 2">AJA010-31</strain>
    </source>
</reference>
<name>A0ABD3N2C6_9STRA</name>
<keyword evidence="2" id="KW-1185">Reference proteome</keyword>
<organism evidence="1 2">
    <name type="scientific">Cyclotella atomus</name>
    <dbReference type="NCBI Taxonomy" id="382360"/>
    <lineage>
        <taxon>Eukaryota</taxon>
        <taxon>Sar</taxon>
        <taxon>Stramenopiles</taxon>
        <taxon>Ochrophyta</taxon>
        <taxon>Bacillariophyta</taxon>
        <taxon>Coscinodiscophyceae</taxon>
        <taxon>Thalassiosirophycidae</taxon>
        <taxon>Stephanodiscales</taxon>
        <taxon>Stephanodiscaceae</taxon>
        <taxon>Cyclotella</taxon>
    </lineage>
</organism>
<evidence type="ECO:0000313" key="2">
    <source>
        <dbReference type="Proteomes" id="UP001530400"/>
    </source>
</evidence>
<proteinExistence type="predicted"/>
<dbReference type="Proteomes" id="UP001530400">
    <property type="component" value="Unassembled WGS sequence"/>
</dbReference>